<name>A0ABU2FMY4_9EURY</name>
<dbReference type="EMBL" id="JAMQOS010000002">
    <property type="protein sequence ID" value="MDS0282108.1"/>
    <property type="molecule type" value="Genomic_DNA"/>
</dbReference>
<dbReference type="Proteomes" id="UP001268864">
    <property type="component" value="Unassembled WGS sequence"/>
</dbReference>
<sequence length="151" mass="16187">MDPESVAWPSTEPSYRLRPPATDEAAALDAFAAVLDATPRQAERVSVRLAIGRRMDLVGPRREALEALSGHNAVTVADDHTIGTVPLTDETFADLAELFTDLDRAIVWDSEGVAVADLRDGALRFALPADAAEGVRAQLDAPAADRIERVD</sequence>
<evidence type="ECO:0000313" key="1">
    <source>
        <dbReference type="EMBL" id="MDS0282108.1"/>
    </source>
</evidence>
<accession>A0ABU2FMY4</accession>
<organism evidence="1 2">
    <name type="scientific">Haloarcula onubensis</name>
    <dbReference type="NCBI Taxonomy" id="2950539"/>
    <lineage>
        <taxon>Archaea</taxon>
        <taxon>Methanobacteriati</taxon>
        <taxon>Methanobacteriota</taxon>
        <taxon>Stenosarchaea group</taxon>
        <taxon>Halobacteria</taxon>
        <taxon>Halobacteriales</taxon>
        <taxon>Haloarculaceae</taxon>
        <taxon>Haloarcula</taxon>
    </lineage>
</organism>
<gene>
    <name evidence="1" type="ORF">NDI86_08230</name>
</gene>
<keyword evidence="2" id="KW-1185">Reference proteome</keyword>
<comment type="caution">
    <text evidence="1">The sequence shown here is derived from an EMBL/GenBank/DDBJ whole genome shotgun (WGS) entry which is preliminary data.</text>
</comment>
<evidence type="ECO:0000313" key="2">
    <source>
        <dbReference type="Proteomes" id="UP001268864"/>
    </source>
</evidence>
<reference evidence="1 2" key="1">
    <citation type="submission" date="2022-06" db="EMBL/GenBank/DDBJ databases">
        <title>Halomicroarcula sp. a new haloarchaeum isolate from saline soil.</title>
        <authorList>
            <person name="Strakova D."/>
            <person name="Galisteo C."/>
            <person name="Sanchez-Porro C."/>
            <person name="Ventosa A."/>
        </authorList>
    </citation>
    <scope>NUCLEOTIDE SEQUENCE [LARGE SCALE GENOMIC DNA]</scope>
    <source>
        <strain evidence="1 2">S3CR25-11</strain>
    </source>
</reference>
<protein>
    <submittedName>
        <fullName evidence="1">Uncharacterized protein</fullName>
    </submittedName>
</protein>
<dbReference type="RefSeq" id="WP_310899941.1">
    <property type="nucleotide sequence ID" value="NZ_JAMQOS010000002.1"/>
</dbReference>
<proteinExistence type="predicted"/>